<dbReference type="EMBL" id="GGFL01009380">
    <property type="protein sequence ID" value="MBW73558.1"/>
    <property type="molecule type" value="Transcribed_RNA"/>
</dbReference>
<accession>A0A2M4D910</accession>
<evidence type="ECO:0000313" key="1">
    <source>
        <dbReference type="EMBL" id="MBW73558.1"/>
    </source>
</evidence>
<dbReference type="AlphaFoldDB" id="A0A2M4D910"/>
<proteinExistence type="predicted"/>
<organism evidence="1">
    <name type="scientific">Anopheles darlingi</name>
    <name type="common">Mosquito</name>
    <dbReference type="NCBI Taxonomy" id="43151"/>
    <lineage>
        <taxon>Eukaryota</taxon>
        <taxon>Metazoa</taxon>
        <taxon>Ecdysozoa</taxon>
        <taxon>Arthropoda</taxon>
        <taxon>Hexapoda</taxon>
        <taxon>Insecta</taxon>
        <taxon>Pterygota</taxon>
        <taxon>Neoptera</taxon>
        <taxon>Endopterygota</taxon>
        <taxon>Diptera</taxon>
        <taxon>Nematocera</taxon>
        <taxon>Culicoidea</taxon>
        <taxon>Culicidae</taxon>
        <taxon>Anophelinae</taxon>
        <taxon>Anopheles</taxon>
    </lineage>
</organism>
<protein>
    <submittedName>
        <fullName evidence="1">Putative secreted protein</fullName>
    </submittedName>
</protein>
<reference evidence="1" key="1">
    <citation type="submission" date="2018-01" db="EMBL/GenBank/DDBJ databases">
        <title>An insight into the sialome of Amazonian anophelines.</title>
        <authorList>
            <person name="Ribeiro J.M."/>
            <person name="Scarpassa V."/>
            <person name="Calvo E."/>
        </authorList>
    </citation>
    <scope>NUCLEOTIDE SEQUENCE</scope>
</reference>
<sequence length="80" mass="8716">MMVGLGNLCPHSALLLTLPSTGFSRETGVFRARSCPCVCVTLRFISPFHLQVIEVDPCSPFARGCRYRSSSSLGSLHTSR</sequence>
<name>A0A2M4D910_ANODA</name>